<protein>
    <submittedName>
        <fullName evidence="1">Uncharacterized protein</fullName>
    </submittedName>
</protein>
<name>A0AB38PJM3_STAHA</name>
<evidence type="ECO:0000313" key="2">
    <source>
        <dbReference type="Proteomes" id="UP000316594"/>
    </source>
</evidence>
<accession>A0AB38PJM3</accession>
<organism evidence="1 2">
    <name type="scientific">Staphylococcus haemolyticus</name>
    <dbReference type="NCBI Taxonomy" id="1283"/>
    <lineage>
        <taxon>Bacteria</taxon>
        <taxon>Bacillati</taxon>
        <taxon>Bacillota</taxon>
        <taxon>Bacilli</taxon>
        <taxon>Bacillales</taxon>
        <taxon>Staphylococcaceae</taxon>
        <taxon>Staphylococcus</taxon>
    </lineage>
</organism>
<dbReference type="RefSeq" id="WP_107637881.1">
    <property type="nucleotide sequence ID" value="NZ_JAHCPL010000004.1"/>
</dbReference>
<evidence type="ECO:0000313" key="1">
    <source>
        <dbReference type="EMBL" id="TRL79267.1"/>
    </source>
</evidence>
<sequence length="115" mass="13682">MSELNIKSLKEINNLTLSEFNYRMYALRFEILRKEYDLYKLAFAIRDAAATKNIGTEKKPKEAYVFKSVNDIIDYEYNYKRLLEGKQIMFTNEKKEIDPEQNALFEVIAEINKHT</sequence>
<comment type="caution">
    <text evidence="1">The sequence shown here is derived from an EMBL/GenBank/DDBJ whole genome shotgun (WGS) entry which is preliminary data.</text>
</comment>
<proteinExistence type="predicted"/>
<reference evidence="1 2" key="1">
    <citation type="submission" date="2019-07" db="EMBL/GenBank/DDBJ databases">
        <title>Genome Sequencing and Assembly of Staphylococcus haemolyticus SDA2.</title>
        <authorList>
            <person name="Emmons C.B."/>
            <person name="Park C."/>
            <person name="Sevigny J.L."/>
            <person name="Andam C."/>
        </authorList>
    </citation>
    <scope>NUCLEOTIDE SEQUENCE [LARGE SCALE GENOMIC DNA]</scope>
    <source>
        <strain evidence="1 2">SDA2</strain>
    </source>
</reference>
<dbReference type="Proteomes" id="UP000316594">
    <property type="component" value="Unassembled WGS sequence"/>
</dbReference>
<dbReference type="AlphaFoldDB" id="A0AB38PJM3"/>
<gene>
    <name evidence="1" type="ORF">FNL11_01885</name>
</gene>
<dbReference type="EMBL" id="VJMP01000001">
    <property type="protein sequence ID" value="TRL79267.1"/>
    <property type="molecule type" value="Genomic_DNA"/>
</dbReference>